<dbReference type="PIRSF" id="PIRSF006621">
    <property type="entry name" value="Dus"/>
    <property type="match status" value="1"/>
</dbReference>
<feature type="binding site" evidence="14">
    <location>
        <begin position="234"/>
        <end position="235"/>
    </location>
    <ligand>
        <name>FMN</name>
        <dbReference type="ChEBI" id="CHEBI:58210"/>
    </ligand>
</feature>
<keyword evidence="9 12" id="KW-0560">Oxidoreductase</keyword>
<evidence type="ECO:0000256" key="13">
    <source>
        <dbReference type="PIRSR" id="PIRSR006621-1"/>
    </source>
</evidence>
<evidence type="ECO:0000313" key="16">
    <source>
        <dbReference type="EMBL" id="MBB3019995.1"/>
    </source>
</evidence>
<dbReference type="GO" id="GO:0017150">
    <property type="term" value="F:tRNA dihydrouridine synthase activity"/>
    <property type="evidence" value="ECO:0007669"/>
    <property type="project" value="InterPro"/>
</dbReference>
<dbReference type="PANTHER" id="PTHR45846">
    <property type="entry name" value="TRNA-DIHYDROURIDINE(47) SYNTHASE [NAD(P)(+)]-LIKE"/>
    <property type="match status" value="1"/>
</dbReference>
<keyword evidence="8" id="KW-0694">RNA-binding</keyword>
<dbReference type="CDD" id="cd02801">
    <property type="entry name" value="DUS_like_FMN"/>
    <property type="match status" value="1"/>
</dbReference>
<dbReference type="RefSeq" id="WP_183451498.1">
    <property type="nucleotide sequence ID" value="NZ_JACHWB010000003.1"/>
</dbReference>
<dbReference type="AlphaFoldDB" id="A0A7W4VNH7"/>
<evidence type="ECO:0000256" key="4">
    <source>
        <dbReference type="ARBA" id="ARBA00022630"/>
    </source>
</evidence>
<name>A0A7W4VNH7_9HYPH</name>
<evidence type="ECO:0000256" key="2">
    <source>
        <dbReference type="ARBA" id="ARBA00002790"/>
    </source>
</evidence>
<evidence type="ECO:0000256" key="5">
    <source>
        <dbReference type="ARBA" id="ARBA00022643"/>
    </source>
</evidence>
<keyword evidence="6 12" id="KW-0819">tRNA processing</keyword>
<evidence type="ECO:0000313" key="17">
    <source>
        <dbReference type="Proteomes" id="UP000532010"/>
    </source>
</evidence>
<comment type="catalytic activity">
    <reaction evidence="10">
        <text>a 5,6-dihydrouridine in tRNA + NADP(+) = a uridine in tRNA + NADPH + H(+)</text>
        <dbReference type="Rhea" id="RHEA:23624"/>
        <dbReference type="Rhea" id="RHEA-COMP:13339"/>
        <dbReference type="Rhea" id="RHEA-COMP:13887"/>
        <dbReference type="ChEBI" id="CHEBI:15378"/>
        <dbReference type="ChEBI" id="CHEBI:57783"/>
        <dbReference type="ChEBI" id="CHEBI:58349"/>
        <dbReference type="ChEBI" id="CHEBI:65315"/>
        <dbReference type="ChEBI" id="CHEBI:74443"/>
    </reaction>
</comment>
<feature type="active site" description="Proton donor" evidence="13">
    <location>
        <position position="110"/>
    </location>
</feature>
<dbReference type="InterPro" id="IPR001269">
    <property type="entry name" value="DUS_fam"/>
</dbReference>
<evidence type="ECO:0000256" key="6">
    <source>
        <dbReference type="ARBA" id="ARBA00022694"/>
    </source>
</evidence>
<dbReference type="GO" id="GO:0050660">
    <property type="term" value="F:flavin adenine dinucleotide binding"/>
    <property type="evidence" value="ECO:0007669"/>
    <property type="project" value="InterPro"/>
</dbReference>
<keyword evidence="4 12" id="KW-0285">Flavoprotein</keyword>
<comment type="function">
    <text evidence="2 12">Catalyzes the synthesis of 5,6-dihydrouridine (D), a modified base found in the D-loop of most tRNAs, via the reduction of the C5-C6 double bond in target uridines.</text>
</comment>
<dbReference type="InterPro" id="IPR024036">
    <property type="entry name" value="tRNA-dHydroUridine_Synthase_C"/>
</dbReference>
<evidence type="ECO:0000256" key="14">
    <source>
        <dbReference type="PIRSR" id="PIRSR006621-2"/>
    </source>
</evidence>
<comment type="caution">
    <text evidence="16">The sequence shown here is derived from an EMBL/GenBank/DDBJ whole genome shotgun (WGS) entry which is preliminary data.</text>
</comment>
<keyword evidence="17" id="KW-1185">Reference proteome</keyword>
<organism evidence="16 17">
    <name type="scientific">Microvirga lupini</name>
    <dbReference type="NCBI Taxonomy" id="420324"/>
    <lineage>
        <taxon>Bacteria</taxon>
        <taxon>Pseudomonadati</taxon>
        <taxon>Pseudomonadota</taxon>
        <taxon>Alphaproteobacteria</taxon>
        <taxon>Hyphomicrobiales</taxon>
        <taxon>Methylobacteriaceae</taxon>
        <taxon>Microvirga</taxon>
    </lineage>
</organism>
<evidence type="ECO:0000256" key="1">
    <source>
        <dbReference type="ARBA" id="ARBA00001917"/>
    </source>
</evidence>
<evidence type="ECO:0000256" key="3">
    <source>
        <dbReference type="ARBA" id="ARBA00022555"/>
    </source>
</evidence>
<keyword evidence="14" id="KW-0547">Nucleotide-binding</keyword>
<dbReference type="PROSITE" id="PS01136">
    <property type="entry name" value="UPF0034"/>
    <property type="match status" value="1"/>
</dbReference>
<keyword evidence="3" id="KW-0820">tRNA-binding</keyword>
<feature type="domain" description="DUS-like FMN-binding" evidence="15">
    <location>
        <begin position="24"/>
        <end position="297"/>
    </location>
</feature>
<reference evidence="16 17" key="1">
    <citation type="submission" date="2020-08" db="EMBL/GenBank/DDBJ databases">
        <title>The Agave Microbiome: Exploring the role of microbial communities in plant adaptations to desert environments.</title>
        <authorList>
            <person name="Partida-Martinez L.P."/>
        </authorList>
    </citation>
    <scope>NUCLEOTIDE SEQUENCE [LARGE SCALE GENOMIC DNA]</scope>
    <source>
        <strain evidence="16 17">AT3.9</strain>
    </source>
</reference>
<protein>
    <recommendedName>
        <fullName evidence="12">tRNA-dihydrouridine synthase</fullName>
        <ecNumber evidence="12">1.3.1.-</ecNumber>
    </recommendedName>
</protein>
<dbReference type="Proteomes" id="UP000532010">
    <property type="component" value="Unassembled WGS sequence"/>
</dbReference>
<evidence type="ECO:0000256" key="11">
    <source>
        <dbReference type="ARBA" id="ARBA00048802"/>
    </source>
</evidence>
<feature type="binding site" evidence="14">
    <location>
        <position position="80"/>
    </location>
    <ligand>
        <name>FMN</name>
        <dbReference type="ChEBI" id="CHEBI:58210"/>
    </ligand>
</feature>
<accession>A0A7W4VNH7</accession>
<dbReference type="InterPro" id="IPR004652">
    <property type="entry name" value="DusB-like"/>
</dbReference>
<evidence type="ECO:0000259" key="15">
    <source>
        <dbReference type="Pfam" id="PF01207"/>
    </source>
</evidence>
<evidence type="ECO:0000256" key="12">
    <source>
        <dbReference type="PIRNR" id="PIRNR006621"/>
    </source>
</evidence>
<feature type="binding site" evidence="14">
    <location>
        <position position="179"/>
    </location>
    <ligand>
        <name>FMN</name>
        <dbReference type="ChEBI" id="CHEBI:58210"/>
    </ligand>
</feature>
<dbReference type="EC" id="1.3.1.-" evidence="12"/>
<dbReference type="InterPro" id="IPR035587">
    <property type="entry name" value="DUS-like_FMN-bd"/>
</dbReference>
<evidence type="ECO:0000256" key="7">
    <source>
        <dbReference type="ARBA" id="ARBA00022857"/>
    </source>
</evidence>
<feature type="binding site" evidence="14">
    <location>
        <position position="149"/>
    </location>
    <ligand>
        <name>FMN</name>
        <dbReference type="ChEBI" id="CHEBI:58210"/>
    </ligand>
</feature>
<dbReference type="Pfam" id="PF01207">
    <property type="entry name" value="Dus"/>
    <property type="match status" value="1"/>
</dbReference>
<keyword evidence="5 12" id="KW-0288">FMN</keyword>
<comment type="catalytic activity">
    <reaction evidence="11">
        <text>a 5,6-dihydrouridine in tRNA + NAD(+) = a uridine in tRNA + NADH + H(+)</text>
        <dbReference type="Rhea" id="RHEA:54452"/>
        <dbReference type="Rhea" id="RHEA-COMP:13339"/>
        <dbReference type="Rhea" id="RHEA-COMP:13887"/>
        <dbReference type="ChEBI" id="CHEBI:15378"/>
        <dbReference type="ChEBI" id="CHEBI:57540"/>
        <dbReference type="ChEBI" id="CHEBI:57945"/>
        <dbReference type="ChEBI" id="CHEBI:65315"/>
        <dbReference type="ChEBI" id="CHEBI:74443"/>
    </reaction>
</comment>
<dbReference type="NCBIfam" id="TIGR00737">
    <property type="entry name" value="nifR3_yhdG"/>
    <property type="match status" value="1"/>
</dbReference>
<comment type="cofactor">
    <cofactor evidence="1 12 14">
        <name>FMN</name>
        <dbReference type="ChEBI" id="CHEBI:58210"/>
    </cofactor>
</comment>
<evidence type="ECO:0000256" key="8">
    <source>
        <dbReference type="ARBA" id="ARBA00022884"/>
    </source>
</evidence>
<sequence>MALDQKIGVYGFGIGSLKIECNAILAPLSGVTDVAFRRIAKRLGAGLVVSEMVASDELVQGSEEAQLRAEGAGIEPHVVQLAGCEPRWMAEAARVAEGAGARIIDINMGCPAKRVIGGFAGSALMRDLNHAARLIEATVQAASVPVTVKMRLGWDHQNINAPDLARRAEALGVKAVTVHGRTRQQFYKGQADWGAIAPVADAVGIPVIANGDIGSVDDARRCLAASGAAAVMIGRSAVGRPWLVGQIGAALQGRTIPDPSPEEMTAIAVEHYEGLLSLYGEKTGVRHARKHLAAYADVAIASGFQVPPRVRMGLVTSEEPGTVIALLRSVYSSLERDAA</sequence>
<dbReference type="Gene3D" id="1.10.1200.80">
    <property type="entry name" value="Putative flavin oxidoreducatase, domain 2"/>
    <property type="match status" value="1"/>
</dbReference>
<dbReference type="SUPFAM" id="SSF51395">
    <property type="entry name" value="FMN-linked oxidoreductases"/>
    <property type="match status" value="1"/>
</dbReference>
<comment type="similarity">
    <text evidence="12">Belongs to the dus family.</text>
</comment>
<dbReference type="InterPro" id="IPR013785">
    <property type="entry name" value="Aldolase_TIM"/>
</dbReference>
<evidence type="ECO:0000256" key="10">
    <source>
        <dbReference type="ARBA" id="ARBA00048205"/>
    </source>
</evidence>
<keyword evidence="7" id="KW-0521">NADP</keyword>
<dbReference type="EMBL" id="JACHWB010000003">
    <property type="protein sequence ID" value="MBB3019995.1"/>
    <property type="molecule type" value="Genomic_DNA"/>
</dbReference>
<dbReference type="Gene3D" id="3.20.20.70">
    <property type="entry name" value="Aldolase class I"/>
    <property type="match status" value="1"/>
</dbReference>
<dbReference type="PANTHER" id="PTHR45846:SF1">
    <property type="entry name" value="TRNA-DIHYDROURIDINE(47) SYNTHASE [NAD(P)(+)]-LIKE"/>
    <property type="match status" value="1"/>
</dbReference>
<proteinExistence type="inferred from homology"/>
<evidence type="ECO:0000256" key="9">
    <source>
        <dbReference type="ARBA" id="ARBA00023002"/>
    </source>
</evidence>
<gene>
    <name evidence="16" type="ORF">FHR70_003060</name>
</gene>
<dbReference type="InterPro" id="IPR018517">
    <property type="entry name" value="tRNA_hU_synthase_CS"/>
</dbReference>
<dbReference type="GO" id="GO:0000049">
    <property type="term" value="F:tRNA binding"/>
    <property type="evidence" value="ECO:0007669"/>
    <property type="project" value="UniProtKB-KW"/>
</dbReference>